<dbReference type="InterPro" id="IPR052162">
    <property type="entry name" value="Sensor_kinase/Photoreceptor"/>
</dbReference>
<dbReference type="Gene3D" id="1.10.287.130">
    <property type="match status" value="1"/>
</dbReference>
<dbReference type="SUPFAM" id="SSF55785">
    <property type="entry name" value="PYP-like sensor domain (PAS domain)"/>
    <property type="match status" value="3"/>
</dbReference>
<dbReference type="PANTHER" id="PTHR43304:SF1">
    <property type="entry name" value="PAC DOMAIN-CONTAINING PROTEIN"/>
    <property type="match status" value="1"/>
</dbReference>
<dbReference type="InterPro" id="IPR003594">
    <property type="entry name" value="HATPase_dom"/>
</dbReference>
<dbReference type="PROSITE" id="PS50113">
    <property type="entry name" value="PAC"/>
    <property type="match status" value="3"/>
</dbReference>
<comment type="subcellular location">
    <subcellularLocation>
        <location evidence="2">Cell membrane</location>
        <topology evidence="2">Multi-pass membrane protein</topology>
    </subcellularLocation>
</comment>
<feature type="domain" description="PAS" evidence="13">
    <location>
        <begin position="805"/>
        <end position="875"/>
    </location>
</feature>
<protein>
    <recommendedName>
        <fullName evidence="3">histidine kinase</fullName>
        <ecNumber evidence="3">2.7.13.3</ecNumber>
    </recommendedName>
</protein>
<dbReference type="Pfam" id="PF05231">
    <property type="entry name" value="MASE1"/>
    <property type="match status" value="1"/>
</dbReference>
<feature type="transmembrane region" description="Helical" evidence="11">
    <location>
        <begin position="132"/>
        <end position="156"/>
    </location>
</feature>
<dbReference type="SMART" id="SM00388">
    <property type="entry name" value="HisKA"/>
    <property type="match status" value="1"/>
</dbReference>
<evidence type="ECO:0000259" key="15">
    <source>
        <dbReference type="PROSITE" id="PS50839"/>
    </source>
</evidence>
<evidence type="ECO:0000256" key="10">
    <source>
        <dbReference type="ARBA" id="ARBA00023136"/>
    </source>
</evidence>
<dbReference type="SMART" id="SM00086">
    <property type="entry name" value="PAC"/>
    <property type="match status" value="3"/>
</dbReference>
<feature type="transmembrane region" description="Helical" evidence="11">
    <location>
        <begin position="504"/>
        <end position="526"/>
    </location>
</feature>
<dbReference type="EC" id="2.7.13.3" evidence="3"/>
<feature type="transmembrane region" description="Helical" evidence="11">
    <location>
        <begin position="201"/>
        <end position="224"/>
    </location>
</feature>
<feature type="domain" description="PAC" evidence="14">
    <location>
        <begin position="610"/>
        <end position="662"/>
    </location>
</feature>
<dbReference type="EMBL" id="JAQQKV010000004">
    <property type="protein sequence ID" value="MDC7677517.1"/>
    <property type="molecule type" value="Genomic_DNA"/>
</dbReference>
<dbReference type="InterPro" id="IPR042240">
    <property type="entry name" value="CHASE_sf"/>
</dbReference>
<dbReference type="Gene3D" id="3.30.565.10">
    <property type="entry name" value="Histidine kinase-like ATPase, C-terminal domain"/>
    <property type="match status" value="1"/>
</dbReference>
<dbReference type="InterPro" id="IPR004358">
    <property type="entry name" value="Sig_transdc_His_kin-like_C"/>
</dbReference>
<dbReference type="Pfam" id="PF08447">
    <property type="entry name" value="PAS_3"/>
    <property type="match status" value="2"/>
</dbReference>
<feature type="transmembrane region" description="Helical" evidence="11">
    <location>
        <begin position="12"/>
        <end position="35"/>
    </location>
</feature>
<dbReference type="SMART" id="SM01079">
    <property type="entry name" value="CHASE"/>
    <property type="match status" value="1"/>
</dbReference>
<dbReference type="InterPro" id="IPR000014">
    <property type="entry name" value="PAS"/>
</dbReference>
<dbReference type="RefSeq" id="WP_272745842.1">
    <property type="nucleotide sequence ID" value="NZ_JAQQKV010000004.1"/>
</dbReference>
<feature type="domain" description="CHASE" evidence="15">
    <location>
        <begin position="270"/>
        <end position="487"/>
    </location>
</feature>
<dbReference type="SMART" id="SM00387">
    <property type="entry name" value="HATPase_c"/>
    <property type="match status" value="1"/>
</dbReference>
<evidence type="ECO:0000256" key="9">
    <source>
        <dbReference type="ARBA" id="ARBA00022989"/>
    </source>
</evidence>
<dbReference type="Gene3D" id="3.30.450.350">
    <property type="entry name" value="CHASE domain"/>
    <property type="match status" value="1"/>
</dbReference>
<accession>A0ABT5HMX2</accession>
<dbReference type="SUPFAM" id="SSF55874">
    <property type="entry name" value="ATPase domain of HSP90 chaperone/DNA topoisomerase II/histidine kinase"/>
    <property type="match status" value="1"/>
</dbReference>
<feature type="domain" description="Histidine kinase" evidence="12">
    <location>
        <begin position="935"/>
        <end position="1154"/>
    </location>
</feature>
<keyword evidence="6" id="KW-0808">Transferase</keyword>
<evidence type="ECO:0000256" key="5">
    <source>
        <dbReference type="ARBA" id="ARBA00022553"/>
    </source>
</evidence>
<dbReference type="Proteomes" id="UP001218579">
    <property type="component" value="Unassembled WGS sequence"/>
</dbReference>
<evidence type="ECO:0000313" key="16">
    <source>
        <dbReference type="EMBL" id="MDC7677517.1"/>
    </source>
</evidence>
<evidence type="ECO:0000256" key="3">
    <source>
        <dbReference type="ARBA" id="ARBA00012438"/>
    </source>
</evidence>
<dbReference type="PROSITE" id="PS50839">
    <property type="entry name" value="CHASE"/>
    <property type="match status" value="1"/>
</dbReference>
<evidence type="ECO:0000313" key="17">
    <source>
        <dbReference type="Proteomes" id="UP001218579"/>
    </source>
</evidence>
<evidence type="ECO:0000259" key="13">
    <source>
        <dbReference type="PROSITE" id="PS50112"/>
    </source>
</evidence>
<dbReference type="Pfam" id="PF02518">
    <property type="entry name" value="HATPase_c"/>
    <property type="match status" value="1"/>
</dbReference>
<proteinExistence type="predicted"/>
<dbReference type="CDD" id="cd00130">
    <property type="entry name" value="PAS"/>
    <property type="match status" value="3"/>
</dbReference>
<evidence type="ECO:0000256" key="1">
    <source>
        <dbReference type="ARBA" id="ARBA00000085"/>
    </source>
</evidence>
<dbReference type="SMART" id="SM00091">
    <property type="entry name" value="PAS"/>
    <property type="match status" value="3"/>
</dbReference>
<dbReference type="InterPro" id="IPR006189">
    <property type="entry name" value="CHASE_dom"/>
</dbReference>
<dbReference type="InterPro" id="IPR036097">
    <property type="entry name" value="HisK_dim/P_sf"/>
</dbReference>
<dbReference type="Pfam" id="PF00512">
    <property type="entry name" value="HisKA"/>
    <property type="match status" value="1"/>
</dbReference>
<dbReference type="InterPro" id="IPR005467">
    <property type="entry name" value="His_kinase_dom"/>
</dbReference>
<evidence type="ECO:0000256" key="7">
    <source>
        <dbReference type="ARBA" id="ARBA00022692"/>
    </source>
</evidence>
<keyword evidence="9 11" id="KW-1133">Transmembrane helix</keyword>
<feature type="domain" description="PAC" evidence="14">
    <location>
        <begin position="879"/>
        <end position="931"/>
    </location>
</feature>
<reference evidence="16 17" key="1">
    <citation type="submission" date="2023-01" db="EMBL/GenBank/DDBJ databases">
        <title>Novel species of the genus Asticcacaulis isolated from rivers.</title>
        <authorList>
            <person name="Lu H."/>
        </authorList>
    </citation>
    <scope>NUCLEOTIDE SEQUENCE [LARGE SCALE GENOMIC DNA]</scope>
    <source>
        <strain evidence="16 17">LKC15W</strain>
    </source>
</reference>
<dbReference type="InterPro" id="IPR013655">
    <property type="entry name" value="PAS_fold_3"/>
</dbReference>
<evidence type="ECO:0000256" key="6">
    <source>
        <dbReference type="ARBA" id="ARBA00022679"/>
    </source>
</evidence>
<dbReference type="InterPro" id="IPR035965">
    <property type="entry name" value="PAS-like_dom_sf"/>
</dbReference>
<dbReference type="SUPFAM" id="SSF47384">
    <property type="entry name" value="Homodimeric domain of signal transducing histidine kinase"/>
    <property type="match status" value="1"/>
</dbReference>
<dbReference type="PROSITE" id="PS50109">
    <property type="entry name" value="HIS_KIN"/>
    <property type="match status" value="1"/>
</dbReference>
<dbReference type="PANTHER" id="PTHR43304">
    <property type="entry name" value="PHYTOCHROME-LIKE PROTEIN CPH1"/>
    <property type="match status" value="1"/>
</dbReference>
<dbReference type="Gene3D" id="3.30.450.20">
    <property type="entry name" value="PAS domain"/>
    <property type="match status" value="3"/>
</dbReference>
<feature type="domain" description="PAS" evidence="13">
    <location>
        <begin position="663"/>
        <end position="707"/>
    </location>
</feature>
<evidence type="ECO:0000256" key="11">
    <source>
        <dbReference type="SAM" id="Phobius"/>
    </source>
</evidence>
<name>A0ABT5HMX2_9CAUL</name>
<keyword evidence="8" id="KW-0418">Kinase</keyword>
<dbReference type="Pfam" id="PF03924">
    <property type="entry name" value="CHASE"/>
    <property type="match status" value="1"/>
</dbReference>
<dbReference type="Pfam" id="PF13426">
    <property type="entry name" value="PAS_9"/>
    <property type="match status" value="1"/>
</dbReference>
<keyword evidence="7 11" id="KW-0812">Transmembrane</keyword>
<evidence type="ECO:0000256" key="2">
    <source>
        <dbReference type="ARBA" id="ARBA00004651"/>
    </source>
</evidence>
<evidence type="ECO:0000256" key="4">
    <source>
        <dbReference type="ARBA" id="ARBA00022475"/>
    </source>
</evidence>
<comment type="caution">
    <text evidence="16">The sequence shown here is derived from an EMBL/GenBank/DDBJ whole genome shotgun (WGS) entry which is preliminary data.</text>
</comment>
<dbReference type="InterPro" id="IPR000700">
    <property type="entry name" value="PAS-assoc_C"/>
</dbReference>
<dbReference type="InterPro" id="IPR007895">
    <property type="entry name" value="MASE1"/>
</dbReference>
<sequence length="1160" mass="127305">MKTKLSLQTWQPGYLSLCAILAVLYFCTGWLGLFLAVPPGYATLIWPPSGIALGFLMLYGRRIWPGVLLGSFALNAYNGQALTSEGIDHLKLLVALGIATGSTLQATFGQYLVGRFIGTPLHLNRPADLLRLFGLCGPLACIVAATIGVGTLYSAGLVPVESLTSNALAWWGGDLIGVVVFLPLVLMLPGHSSLIVWRGEAMGRLPAFAVLMILLPLGLTFYAWKVVSEAAYIQRDAQFEALTRESEKALQNRVDAYANALVSASGYMKGSDDVSDADWKNYVGSLQIENAYPGMNGIGWIKPVKAADVPAYERQQRHVGRADFTIHPRPAADSAYIITFIAPIEVNRQAQGLDLGFETTRRVAVEAARDTGMITLTHKITLVQDTQKTPAFLILYPTYRPNARVSTVEERRAALIGWTYAPFIARNFLKALTASQGDTLNLKIYDGETATSSALIYESGDVANAPKVATFSRRKTISVGQAKWYIVWESTPAFERQGGQFNPLFVLIVGLIFTAMSAAFVSIAILRRVDALVASEARYDLVVQGMSVGLWDWDIKNHTVYWSETLNHMLGLSGALSKHGTDDFFERLHPDDRGWVSARLDSHLAAQSPYDVEYRLRNAEGDYRWMHAKGQARWDKDGQAVRMAGSLDDITDRKLAEKAVFESNRLMQAVLSSTRHMVVATELDGTVIVFNQGAELSLGYAANEVIGLTTPLHWHDAAEIATRAHQLGKDLGEIIPPSFDVFIRKADLSGLYVDEWTLIRKSGARFKASLMVTSLRDAEGQVSGYLGVMEDITERKAQQEALLKSEATFRSAMEHASIGMALVGQDGRWLKVNEALCNLLGYCEHEFLAGDFQTLTHPDDLEADLGNVRRLLAGEIETYSMEKRYFHKAGHVIWGLLSVSLVRHPDGEPDYFVSQIQDITQRREMERIKSEFVSVVSHELRTPLTSIKGSLGLLSGKMAATLPEKANRLVQLALQNSDRLLLLINDILDIDKLASGQMRFDIQPQSLQEQVALAAATNQPFADRFSVRFEVGDINAAAMICVDAARFQQIMANLLSNAAKFSAAGQVVQVACAISADRTRIVVTDHGVGIPEAFRSHIFNKFSQVDSSATRAKGGTGLGLNITRQLVEHMGGEIGFSSIEGQGASFWVEFPTALSDEDGR</sequence>
<feature type="domain" description="PAS" evidence="13">
    <location>
        <begin position="535"/>
        <end position="607"/>
    </location>
</feature>
<evidence type="ECO:0000259" key="14">
    <source>
        <dbReference type="PROSITE" id="PS50113"/>
    </source>
</evidence>
<feature type="domain" description="PAC" evidence="14">
    <location>
        <begin position="752"/>
        <end position="804"/>
    </location>
</feature>
<comment type="catalytic activity">
    <reaction evidence="1">
        <text>ATP + protein L-histidine = ADP + protein N-phospho-L-histidine.</text>
        <dbReference type="EC" id="2.7.13.3"/>
    </reaction>
</comment>
<keyword evidence="5" id="KW-0597">Phosphoprotein</keyword>
<keyword evidence="4" id="KW-1003">Cell membrane</keyword>
<dbReference type="CDD" id="cd00082">
    <property type="entry name" value="HisKA"/>
    <property type="match status" value="1"/>
</dbReference>
<keyword evidence="10 11" id="KW-0472">Membrane</keyword>
<evidence type="ECO:0000259" key="12">
    <source>
        <dbReference type="PROSITE" id="PS50109"/>
    </source>
</evidence>
<dbReference type="CDD" id="cd16922">
    <property type="entry name" value="HATPase_EvgS-ArcB-TorS-like"/>
    <property type="match status" value="1"/>
</dbReference>
<evidence type="ECO:0000256" key="8">
    <source>
        <dbReference type="ARBA" id="ARBA00022777"/>
    </source>
</evidence>
<dbReference type="InterPro" id="IPR003661">
    <property type="entry name" value="HisK_dim/P_dom"/>
</dbReference>
<gene>
    <name evidence="16" type="ORF">PQU98_15345</name>
</gene>
<feature type="transmembrane region" description="Helical" evidence="11">
    <location>
        <begin position="168"/>
        <end position="189"/>
    </location>
</feature>
<dbReference type="InterPro" id="IPR001610">
    <property type="entry name" value="PAC"/>
</dbReference>
<dbReference type="PROSITE" id="PS50112">
    <property type="entry name" value="PAS"/>
    <property type="match status" value="3"/>
</dbReference>
<dbReference type="InterPro" id="IPR036890">
    <property type="entry name" value="HATPase_C_sf"/>
</dbReference>
<dbReference type="PRINTS" id="PR00344">
    <property type="entry name" value="BCTRLSENSOR"/>
</dbReference>
<organism evidence="16 17">
    <name type="scientific">Asticcacaulis machinosus</name>
    <dbReference type="NCBI Taxonomy" id="2984211"/>
    <lineage>
        <taxon>Bacteria</taxon>
        <taxon>Pseudomonadati</taxon>
        <taxon>Pseudomonadota</taxon>
        <taxon>Alphaproteobacteria</taxon>
        <taxon>Caulobacterales</taxon>
        <taxon>Caulobacteraceae</taxon>
        <taxon>Asticcacaulis</taxon>
    </lineage>
</organism>
<dbReference type="NCBIfam" id="TIGR00229">
    <property type="entry name" value="sensory_box"/>
    <property type="match status" value="3"/>
</dbReference>
<keyword evidence="17" id="KW-1185">Reference proteome</keyword>